<evidence type="ECO:0000313" key="1">
    <source>
        <dbReference type="EMBL" id="GAG18997.1"/>
    </source>
</evidence>
<protein>
    <submittedName>
        <fullName evidence="1">Uncharacterized protein</fullName>
    </submittedName>
</protein>
<feature type="non-terminal residue" evidence="1">
    <location>
        <position position="1"/>
    </location>
</feature>
<proteinExistence type="predicted"/>
<feature type="non-terminal residue" evidence="1">
    <location>
        <position position="263"/>
    </location>
</feature>
<sequence>TIDDFKRAEDQVYKDFFDKFTFKATIPLYDMVADSNRYVPISFDFITRFIFGVYNFYRDIYLKEKSHERLKLIFERFKNRVHHSNSNIFKELKLDLFIDKNKKFATGALEFVGKQRNLHFENCKFFAAIFGILGVKVTDFIYSPKDYYCRFELLETDLVFKEELAKKERIRLLEENVTYMTNYNRMLVDKDKYLWMNLAIDNELFICFKSKKAFNKWIKTIEMDLRKFGAQKDFLSKILHFFNRIHWIKIENLNDLSFRIEQS</sequence>
<comment type="caution">
    <text evidence="1">The sequence shown here is derived from an EMBL/GenBank/DDBJ whole genome shotgun (WGS) entry which is preliminary data.</text>
</comment>
<accession>X0W6Y1</accession>
<name>X0W6Y1_9ZZZZ</name>
<reference evidence="1" key="1">
    <citation type="journal article" date="2014" name="Front. Microbiol.">
        <title>High frequency of phylogenetically diverse reductive dehalogenase-homologous genes in deep subseafloor sedimentary metagenomes.</title>
        <authorList>
            <person name="Kawai M."/>
            <person name="Futagami T."/>
            <person name="Toyoda A."/>
            <person name="Takaki Y."/>
            <person name="Nishi S."/>
            <person name="Hori S."/>
            <person name="Arai W."/>
            <person name="Tsubouchi T."/>
            <person name="Morono Y."/>
            <person name="Uchiyama I."/>
            <person name="Ito T."/>
            <person name="Fujiyama A."/>
            <person name="Inagaki F."/>
            <person name="Takami H."/>
        </authorList>
    </citation>
    <scope>NUCLEOTIDE SEQUENCE</scope>
    <source>
        <strain evidence="1">Expedition CK06-06</strain>
    </source>
</reference>
<organism evidence="1">
    <name type="scientific">marine sediment metagenome</name>
    <dbReference type="NCBI Taxonomy" id="412755"/>
    <lineage>
        <taxon>unclassified sequences</taxon>
        <taxon>metagenomes</taxon>
        <taxon>ecological metagenomes</taxon>
    </lineage>
</organism>
<gene>
    <name evidence="1" type="ORF">S01H1_47110</name>
</gene>
<dbReference type="EMBL" id="BARS01030196">
    <property type="protein sequence ID" value="GAG18997.1"/>
    <property type="molecule type" value="Genomic_DNA"/>
</dbReference>
<dbReference type="AlphaFoldDB" id="X0W6Y1"/>